<keyword evidence="6" id="KW-0735">Signal-anchor</keyword>
<proteinExistence type="inferred from homology"/>
<reference evidence="11 12" key="1">
    <citation type="submission" date="2016-10" db="EMBL/GenBank/DDBJ databases">
        <authorList>
            <person name="de Groot N.N."/>
        </authorList>
    </citation>
    <scope>NUCLEOTIDE SEQUENCE [LARGE SCALE GENOMIC DNA]</scope>
    <source>
        <strain evidence="11 12">PYCC 4715</strain>
    </source>
</reference>
<keyword evidence="9 10" id="KW-0472">Membrane</keyword>
<dbReference type="Pfam" id="PF04488">
    <property type="entry name" value="Gly_transf_sug"/>
    <property type="match status" value="1"/>
</dbReference>
<dbReference type="SUPFAM" id="SSF53448">
    <property type="entry name" value="Nucleotide-diphospho-sugar transferases"/>
    <property type="match status" value="1"/>
</dbReference>
<comment type="subcellular location">
    <subcellularLocation>
        <location evidence="1">Golgi apparatus membrane</location>
        <topology evidence="1">Single-pass type II membrane protein</topology>
    </subcellularLocation>
</comment>
<evidence type="ECO:0000256" key="7">
    <source>
        <dbReference type="ARBA" id="ARBA00022989"/>
    </source>
</evidence>
<accession>A0A1L0C3Z3</accession>
<evidence type="ECO:0000313" key="11">
    <source>
        <dbReference type="EMBL" id="SGZ58321.1"/>
    </source>
</evidence>
<dbReference type="InterPro" id="IPR029044">
    <property type="entry name" value="Nucleotide-diphossugar_trans"/>
</dbReference>
<gene>
    <name evidence="11" type="ORF">SAMEA4029009_CIC11G00000000181</name>
</gene>
<dbReference type="GO" id="GO:0000136">
    <property type="term" value="C:mannan polymerase complex"/>
    <property type="evidence" value="ECO:0007669"/>
    <property type="project" value="TreeGrafter"/>
</dbReference>
<keyword evidence="4" id="KW-0808">Transferase</keyword>
<dbReference type="EMBL" id="LT635769">
    <property type="protein sequence ID" value="SGZ58321.1"/>
    <property type="molecule type" value="Genomic_DNA"/>
</dbReference>
<evidence type="ECO:0000256" key="2">
    <source>
        <dbReference type="ARBA" id="ARBA00009003"/>
    </source>
</evidence>
<dbReference type="AlphaFoldDB" id="A0A1L0C3Z3"/>
<keyword evidence="7 10" id="KW-1133">Transmembrane helix</keyword>
<dbReference type="InterPro" id="IPR039367">
    <property type="entry name" value="Och1-like"/>
</dbReference>
<dbReference type="PANTHER" id="PTHR31834">
    <property type="entry name" value="INITIATION-SPECIFIC ALPHA-1,6-MANNOSYLTRANSFERASE"/>
    <property type="match status" value="1"/>
</dbReference>
<dbReference type="Proteomes" id="UP000182259">
    <property type="component" value="Chromosome VI"/>
</dbReference>
<evidence type="ECO:0000256" key="9">
    <source>
        <dbReference type="ARBA" id="ARBA00023136"/>
    </source>
</evidence>
<feature type="transmembrane region" description="Helical" evidence="10">
    <location>
        <begin position="12"/>
        <end position="30"/>
    </location>
</feature>
<dbReference type="PANTHER" id="PTHR31834:SF11">
    <property type="entry name" value="GLYCOSYLTRANSFERASE HOC1-RELATED"/>
    <property type="match status" value="1"/>
</dbReference>
<evidence type="ECO:0000313" key="12">
    <source>
        <dbReference type="Proteomes" id="UP000182259"/>
    </source>
</evidence>
<evidence type="ECO:0000256" key="3">
    <source>
        <dbReference type="ARBA" id="ARBA00022676"/>
    </source>
</evidence>
<evidence type="ECO:0000256" key="8">
    <source>
        <dbReference type="ARBA" id="ARBA00023034"/>
    </source>
</evidence>
<keyword evidence="8" id="KW-0333">Golgi apparatus</keyword>
<dbReference type="InterPro" id="IPR007577">
    <property type="entry name" value="GlycoTrfase_DXD_sugar-bd_CS"/>
</dbReference>
<keyword evidence="5 10" id="KW-0812">Transmembrane</keyword>
<evidence type="ECO:0000256" key="10">
    <source>
        <dbReference type="SAM" id="Phobius"/>
    </source>
</evidence>
<evidence type="ECO:0000256" key="6">
    <source>
        <dbReference type="ARBA" id="ARBA00022968"/>
    </source>
</evidence>
<organism evidence="11 12">
    <name type="scientific">Sungouiella intermedia</name>
    <dbReference type="NCBI Taxonomy" id="45354"/>
    <lineage>
        <taxon>Eukaryota</taxon>
        <taxon>Fungi</taxon>
        <taxon>Dikarya</taxon>
        <taxon>Ascomycota</taxon>
        <taxon>Saccharomycotina</taxon>
        <taxon>Pichiomycetes</taxon>
        <taxon>Metschnikowiaceae</taxon>
        <taxon>Sungouiella</taxon>
    </lineage>
</organism>
<name>A0A1L0C3Z3_9ASCO</name>
<evidence type="ECO:0000256" key="1">
    <source>
        <dbReference type="ARBA" id="ARBA00004323"/>
    </source>
</evidence>
<dbReference type="Gene3D" id="3.90.550.20">
    <property type="match status" value="1"/>
</dbReference>
<sequence>MKQGSISGRRRPLLITFIVVALLVVITRFVTLKSATALDLDKSGIFSMMYNENDKKQEEFLKKLEKMQLLFYAKQEERLANLERQNEILLEQVRLLKVPPMEMSIRDKLVYMTPYDPKCKFPAYIWQSWKHGLNDDRFDEAYKEGQAQWAFKNPGFVHELFNDDTSYTVIRHLYSYVPEVLEAYESLPELILKMDFFRYLILFARGGVYADVDTYPLQPVPNWIPENVSPTELGLIISVGTDSSSPNWKQENHRRLEFGQFVIQSKPGHPILREIIAQITDNTLRRKLELKDGERLGLSTSPNQRQLDISRWTGAGIWTDVVMGYLNDYVKSSIYQSVSWREFHALDVPKLVSDILVLPIKSFASDLEIPKDNKVSDPIAFVKHYMASIGRPPSINRGDWGSI</sequence>
<evidence type="ECO:0000256" key="4">
    <source>
        <dbReference type="ARBA" id="ARBA00022679"/>
    </source>
</evidence>
<evidence type="ECO:0000256" key="5">
    <source>
        <dbReference type="ARBA" id="ARBA00022692"/>
    </source>
</evidence>
<dbReference type="GO" id="GO:0000009">
    <property type="term" value="F:alpha-1,6-mannosyltransferase activity"/>
    <property type="evidence" value="ECO:0007669"/>
    <property type="project" value="InterPro"/>
</dbReference>
<protein>
    <submittedName>
        <fullName evidence="11">CIC11C00000000181</fullName>
    </submittedName>
</protein>
<keyword evidence="3" id="KW-0328">Glycosyltransferase</keyword>
<dbReference type="GO" id="GO:0006487">
    <property type="term" value="P:protein N-linked glycosylation"/>
    <property type="evidence" value="ECO:0007669"/>
    <property type="project" value="TreeGrafter"/>
</dbReference>
<dbReference type="FunFam" id="3.90.550.20:FF:000002">
    <property type="entry name" value="Initiation-specific alpha-1,6-mannosyltransferase"/>
    <property type="match status" value="1"/>
</dbReference>
<comment type="similarity">
    <text evidence="2">Belongs to the glycosyltransferase 32 family.</text>
</comment>